<evidence type="ECO:0000256" key="1">
    <source>
        <dbReference type="PROSITE-ProRule" id="PRU01251"/>
    </source>
</evidence>
<feature type="domain" description="Clp R" evidence="2">
    <location>
        <begin position="2"/>
        <end position="177"/>
    </location>
</feature>
<dbReference type="Proteomes" id="UP000288246">
    <property type="component" value="Unassembled WGS sequence"/>
</dbReference>
<gene>
    <name evidence="3" type="ORF">CTKZ_05410</name>
</gene>
<dbReference type="Pfam" id="PF02861">
    <property type="entry name" value="Clp_N"/>
    <property type="match status" value="2"/>
</dbReference>
<dbReference type="AlphaFoldDB" id="A0A401UWB9"/>
<dbReference type="OrthoDB" id="3628183at2"/>
<dbReference type="InterPro" id="IPR036628">
    <property type="entry name" value="Clp_N_dom_sf"/>
</dbReference>
<name>A0A401UWB9_9CELL</name>
<keyword evidence="1" id="KW-0677">Repeat</keyword>
<sequence>MFERFTQDARLAVEQAQTVARRLGADHIGSEHVLLGTVAHGDAVARRALARLDVEPAALERAVRAQSTDTLDADALAGLGIDLDAVREQVEATFGPGALDAPAPGGRRGHLPFDADAKKLLEVSLREAVRLKHRRIDTGHLLLAAARLDTAGSGRALLAAGVDRDTVERAVQATWAEAA</sequence>
<comment type="caution">
    <text evidence="3">The sequence shown here is derived from an EMBL/GenBank/DDBJ whole genome shotgun (WGS) entry which is preliminary data.</text>
</comment>
<dbReference type="Gene3D" id="1.10.1780.10">
    <property type="entry name" value="Clp, N-terminal domain"/>
    <property type="match status" value="2"/>
</dbReference>
<dbReference type="PROSITE" id="PS51903">
    <property type="entry name" value="CLP_R"/>
    <property type="match status" value="1"/>
</dbReference>
<organism evidence="3 4">
    <name type="scientific">Cellulomonas algicola</name>
    <dbReference type="NCBI Taxonomy" id="2071633"/>
    <lineage>
        <taxon>Bacteria</taxon>
        <taxon>Bacillati</taxon>
        <taxon>Actinomycetota</taxon>
        <taxon>Actinomycetes</taxon>
        <taxon>Micrococcales</taxon>
        <taxon>Cellulomonadaceae</taxon>
        <taxon>Cellulomonas</taxon>
    </lineage>
</organism>
<accession>A0A401UWB9</accession>
<dbReference type="InterPro" id="IPR004176">
    <property type="entry name" value="Clp_R_N"/>
</dbReference>
<dbReference type="SUPFAM" id="SSF81923">
    <property type="entry name" value="Double Clp-N motif"/>
    <property type="match status" value="2"/>
</dbReference>
<dbReference type="EMBL" id="BHYL01000042">
    <property type="protein sequence ID" value="GCD18979.1"/>
    <property type="molecule type" value="Genomic_DNA"/>
</dbReference>
<protein>
    <submittedName>
        <fullName evidence="3">ATPase</fullName>
    </submittedName>
</protein>
<proteinExistence type="predicted"/>
<dbReference type="RefSeq" id="WP_124341526.1">
    <property type="nucleotide sequence ID" value="NZ_BHYL01000042.1"/>
</dbReference>
<keyword evidence="4" id="KW-1185">Reference proteome</keyword>
<evidence type="ECO:0000313" key="4">
    <source>
        <dbReference type="Proteomes" id="UP000288246"/>
    </source>
</evidence>
<reference evidence="3 4" key="1">
    <citation type="submission" date="2018-11" db="EMBL/GenBank/DDBJ databases">
        <title>Draft genome sequence of Cellulomonas takizawaensis strain TKZ-21.</title>
        <authorList>
            <person name="Yamamura H."/>
            <person name="Hayashi T."/>
            <person name="Hamada M."/>
            <person name="Serisawa Y."/>
            <person name="Matsuyama K."/>
            <person name="Nakagawa Y."/>
            <person name="Otoguro M."/>
            <person name="Yanagida F."/>
            <person name="Hayakawa M."/>
        </authorList>
    </citation>
    <scope>NUCLEOTIDE SEQUENCE [LARGE SCALE GENOMIC DNA]</scope>
    <source>
        <strain evidence="3 4">TKZ-21</strain>
    </source>
</reference>
<evidence type="ECO:0000313" key="3">
    <source>
        <dbReference type="EMBL" id="GCD18979.1"/>
    </source>
</evidence>
<evidence type="ECO:0000259" key="2">
    <source>
        <dbReference type="PROSITE" id="PS51903"/>
    </source>
</evidence>